<sequence>MQFRFRATAAVALSVFTLCAIPAAQAQAPAYPSKPIRMVVPFPAGGTTDIVARLVAQRMAESMGQPVTVENKGGAGGAIGADAVAKAPADGYTILMHNITFPLSSVAQTLAKRSPFDAEKDFTGISIAVYVPFVLTAAPSVPVKDLKELANLLRTQPTLQYNYGSTGPGSAVHVLGEAFKRDAKVNMEHVPFKGAAPLKQEMLAGRIQVGGDQLSSSLAEIKGGSLKAIATTASKRIPALPDVPTVRELGYPNLELEGWNGLFAPAGTPKPIIDRLQREVAAAVRHPEVAKRLTELGAEPVGSSPAEQDAILRRQMDQFRPVIREMKLE</sequence>
<dbReference type="InterPro" id="IPR005064">
    <property type="entry name" value="BUG"/>
</dbReference>
<keyword evidence="4" id="KW-1185">Reference proteome</keyword>
<dbReference type="EMBL" id="JABFCS010000001">
    <property type="protein sequence ID" value="NNU43837.1"/>
    <property type="molecule type" value="Genomic_DNA"/>
</dbReference>
<protein>
    <submittedName>
        <fullName evidence="3">Tripartite tricarboxylate transporter substrate binding protein</fullName>
    </submittedName>
</protein>
<feature type="chain" id="PRO_5032487888" evidence="2">
    <location>
        <begin position="27"/>
        <end position="329"/>
    </location>
</feature>
<dbReference type="Pfam" id="PF03401">
    <property type="entry name" value="TctC"/>
    <property type="match status" value="1"/>
</dbReference>
<evidence type="ECO:0000313" key="4">
    <source>
        <dbReference type="Proteomes" id="UP000552954"/>
    </source>
</evidence>
<dbReference type="Gene3D" id="3.40.190.150">
    <property type="entry name" value="Bordetella uptake gene, domain 1"/>
    <property type="match status" value="1"/>
</dbReference>
<accession>A0A849KCF4</accession>
<dbReference type="Gene3D" id="3.40.190.10">
    <property type="entry name" value="Periplasmic binding protein-like II"/>
    <property type="match status" value="1"/>
</dbReference>
<dbReference type="PANTHER" id="PTHR42928:SF5">
    <property type="entry name" value="BLR1237 PROTEIN"/>
    <property type="match status" value="1"/>
</dbReference>
<proteinExistence type="inferred from homology"/>
<keyword evidence="2" id="KW-0732">Signal</keyword>
<comment type="caution">
    <text evidence="3">The sequence shown here is derived from an EMBL/GenBank/DDBJ whole genome shotgun (WGS) entry which is preliminary data.</text>
</comment>
<dbReference type="PANTHER" id="PTHR42928">
    <property type="entry name" value="TRICARBOXYLATE-BINDING PROTEIN"/>
    <property type="match status" value="1"/>
</dbReference>
<gene>
    <name evidence="3" type="ORF">HK415_12765</name>
</gene>
<dbReference type="SUPFAM" id="SSF53850">
    <property type="entry name" value="Periplasmic binding protein-like II"/>
    <property type="match status" value="1"/>
</dbReference>
<name>A0A849KCF4_9BURK</name>
<dbReference type="PIRSF" id="PIRSF017082">
    <property type="entry name" value="YflP"/>
    <property type="match status" value="1"/>
</dbReference>
<dbReference type="AlphaFoldDB" id="A0A849KCF4"/>
<dbReference type="Proteomes" id="UP000552954">
    <property type="component" value="Unassembled WGS sequence"/>
</dbReference>
<dbReference type="InterPro" id="IPR042100">
    <property type="entry name" value="Bug_dom1"/>
</dbReference>
<comment type="similarity">
    <text evidence="1">Belongs to the UPF0065 (bug) family.</text>
</comment>
<reference evidence="3 4" key="2">
    <citation type="submission" date="2020-06" db="EMBL/GenBank/DDBJ databases">
        <title>Ramlibacter rhizophilus sp. nov., isolated from rhizosphere soil of national flower Mugunghwa from South Korea.</title>
        <authorList>
            <person name="Zheng-Fei Y."/>
            <person name="Huan T."/>
        </authorList>
    </citation>
    <scope>NUCLEOTIDE SEQUENCE [LARGE SCALE GENOMIC DNA]</scope>
    <source>
        <strain evidence="3 4">B156</strain>
    </source>
</reference>
<organism evidence="3 4">
    <name type="scientific">Ramlibacter montanisoli</name>
    <dbReference type="NCBI Taxonomy" id="2732512"/>
    <lineage>
        <taxon>Bacteria</taxon>
        <taxon>Pseudomonadati</taxon>
        <taxon>Pseudomonadota</taxon>
        <taxon>Betaproteobacteria</taxon>
        <taxon>Burkholderiales</taxon>
        <taxon>Comamonadaceae</taxon>
        <taxon>Ramlibacter</taxon>
    </lineage>
</organism>
<dbReference type="RefSeq" id="WP_171559812.1">
    <property type="nucleotide sequence ID" value="NZ_JABFCS010000001.1"/>
</dbReference>
<evidence type="ECO:0000313" key="3">
    <source>
        <dbReference type="EMBL" id="NNU43837.1"/>
    </source>
</evidence>
<feature type="signal peptide" evidence="2">
    <location>
        <begin position="1"/>
        <end position="26"/>
    </location>
</feature>
<dbReference type="CDD" id="cd13578">
    <property type="entry name" value="PBP2_Bug27"/>
    <property type="match status" value="1"/>
</dbReference>
<evidence type="ECO:0000256" key="1">
    <source>
        <dbReference type="ARBA" id="ARBA00006987"/>
    </source>
</evidence>
<evidence type="ECO:0000256" key="2">
    <source>
        <dbReference type="SAM" id="SignalP"/>
    </source>
</evidence>
<reference evidence="3 4" key="1">
    <citation type="submission" date="2020-05" db="EMBL/GenBank/DDBJ databases">
        <authorList>
            <person name="Khan S.A."/>
            <person name="Jeon C.O."/>
            <person name="Chun B.H."/>
        </authorList>
    </citation>
    <scope>NUCLEOTIDE SEQUENCE [LARGE SCALE GENOMIC DNA]</scope>
    <source>
        <strain evidence="3 4">B156</strain>
    </source>
</reference>